<dbReference type="SUPFAM" id="SSF49265">
    <property type="entry name" value="Fibronectin type III"/>
    <property type="match status" value="1"/>
</dbReference>
<name>A0ABD0JGK4_9CAEN</name>
<reference evidence="1 2" key="1">
    <citation type="journal article" date="2023" name="Sci. Data">
        <title>Genome assembly of the Korean intertidal mud-creeper Batillaria attramentaria.</title>
        <authorList>
            <person name="Patra A.K."/>
            <person name="Ho P.T."/>
            <person name="Jun S."/>
            <person name="Lee S.J."/>
            <person name="Kim Y."/>
            <person name="Won Y.J."/>
        </authorList>
    </citation>
    <scope>NUCLEOTIDE SEQUENCE [LARGE SCALE GENOMIC DNA]</scope>
    <source>
        <strain evidence="1">Wonlab-2016</strain>
    </source>
</reference>
<sequence>MSWKCDEDAASPFQKIPDVHAQSACIRNESLLDGQTYEIIIRATDIMGNSKEDTVRVSIDHTGPSLSIEGLRGGFGRDGLYVLNNTDLSTMELMVHAADPHSGLKTLTWTLGTSDGFDDIGRGAAPVQRSDCTLQESCYCPVIGSCEHYTYSVNFTSLVGGNTNTGLHHREYYFVVNATNNAELRTTQHLDILIDESPPTAGVVFEGLSDDDHAEMDFTSSDLLHVRWHGFLDHESGILFYRVVLAERCLTQKEMETAVNKTDVENGNAVTLRFPNEGHYYVSVVAFNGAMLPSIVVCSDGITFDTTAPTLLNVSITHARRGQAIGCLNDDQPWLINANLTRTRLSNTGECLALCALTASVNIEHLPVVTNASLDDELSADFCQRLSLVTENDFIVLPSDYLRLSWTGRDEESDMEEYYVGMGRDRTTASAPDLLPFTPTHGHHSYSSRHSGLGHGAVFFIFLRALSKAGLHVQLALGPVIIDVTPPEVTQPLKAVVQDTFLLVTWNNDTFRDPEQPAGVDFEYTFRLVLLHTCRTMFSFLFYPVIGFQTSFVTPFLELPESALAQCRKLSVTGCARYPISALQAHDTETGRFFFFQLHVINAAGHVTSVNTSASRLPAHFPPSQAVVMDVVQLERPLNSAQHPRDITTVSAHALSYHSSTKMENNWTKTTAAPGHTSWAGTASYDISANSADLTTAVGSTSTETTRASVARADSLIPTQGSTEATETTPEYSSDVDTILQTDSICIAWAGFHHLEEVTVEVGIGTSPRIDDTFSYFAVDDAVSPVCLNPASFPFYTKLFSLVRATSSGGTTVASSDGFHLIPRHDSNNKLMVFNGNGCEKTDRIGSFVIAPNTTVKLNQTSSVPIHHGDMLFVKFTPFVQQVIFEEAILIETTLDGHQIITNSTEARVVIPSEIPLNTSVEILSCVKDSWLLPTSENYVTVTWEMTGPWTSFVKSLTVSVTDQTCLETSPKKEKYARLQCLLGERLTWSAETKLEFIGKTVYPGHTYTSTVTVCFDNACLQPSFSDPVTFEDSGRFVTFHLAEIHSQTSDILEVEFRASVNPPMNGTYPSCVFQWIISKDRGGSIPLLAWQVVQTENCSRFEVKDILHIQADKGSIYACVHPLFPWRAEGPTCHKLLRPSTHKADALNIIELSRSTLQAVDLDEFLSSQHLGSTLQYLFDLDLDFAKSDVTLAAVLTNGARRSVRWFLMTEKRTPADGNCASDPACMTTQSSDDGKVVFQSTVSKLQAGHMYYVCAIVPPLANQDIFEVYHVTESRVCGDGVVIDDTAPIKGTVVIHNTDTGYVADKGHLLVTWHGFSDIETDVPVLLGSYPGAEDIAPFVSVSQRTTWSFEHLDIPSGTNCIATVKAEDRVGHLTEAWSKAVVIDNTPPRVGLVAAGTITQDKFVPGKEIPVRWEGVEDIESGITTMEVAIVSEGELDLVTTFKRCHGNSALLTDASKMTDGHTYVALLKVTNGAGLVTLAQSEPFIVDSSPPDPGAVFNSAPNTSDHKSYSTEVGVYRVYWTGFTDPHSGLDYYRVGLGSQPSQTDIEPFVYVGLLTTYTWKREFELGKKYYGILEACNKAGLCRVTSSSSIMFDTSPPIGGLVTVGFDGHHSRFLGHNSSVPVQWIGFSDPQTGIQDFSWCVGLAPERCDVIPLTQTLLSRASVKAGTTLPTATPLFVTVRAQNPLGMTTVGVSDSFVVDTSPPVTVNVPHFVSPFDGRATNSQWDRSVLRLLWNFTDPDSSVVSNTVNIRSQLTGRLVIDPITMTAETGVRTLFTDISFHYHLLVDGDRYWAAVTACNAAGLCTTHTSHMLLVDSTPPVVGSFESPLSWMKNNPTISENARYNVSVTWLGFSDAESGVERYYLTAGSVYNGDDLSNGLVITPHQNNTRHQRFSLQLDEIKSGEAIHLSVWAENGAGLKSPVFRMEFTALFDDLVGTKGSLVSVRYGCKAAYCTGECTCAAAGRVCQVNRTSCQDLQPNDVALQGTNIILQICPQSGPENFTTSSKCLEGSWRLSSDMPISKVSRFQVSFGLAGRSYEEGLVFGTESTAVWHDVGRNMAAVYCLPGKEELGSGFQYVMHVRVWLSRNRRVTFTSDPVTVDHTAPGLIRGGTVLDSTTSNCLRDVDYVTTEMLVTSCWGGVFREQDGKILQYKVWVGSAPQADDVRKPVNVGLNTTFQVPTSGLEQGVHYYVTVHTVNLVGMTTTAVSDGFTVDVTLPVPGVVFTSQSYTNRHAQPSTSTLPASWDGFQDRHSGVASFRVALYDAKNGTIPVVPFRDVGIANTFTFEGLTLQDKHRYQVVVKARDAAGLDSLPVRSAPILIDTTPPEGVACQEYQLLATETMVYTKTSSFLHDKYHTEFQLERSAKTELIKVTIFGDGLEPGADGYVSVEELKMPLYFKYTISGNATAEHVLNRPASDNKTLTVMVEGNPGAILSAKLYRCSEMTSSVNESVTIHQMSEFDVSVCARVHDKESEIRSMHVGVGTTPGGLQVQPLTRVGYSGHMVINVQVQHGMPLYATVIAENHAGRRSRFISHPITIDRTPPAITEVNVTLQYGNKDPINGTQVWADVTWTAVDEESDVSSCLCRLEGQSTHGATTKETSHVAPGKCQWLLRHPQHGARVSGTVSCVNGVQMLTTVTSDMAAILLRAPDVSKAVVMTISNVPLTSPFEVSGPTVRSPNSSLEFCWRGIDDPTIALYQYRFLHELSSLEEWSSVDSYKSSAVLEKGLHPLLAGNVTVQVRAVNTRQMTSDVVSHTVRLDNDKPELTGAGASVTLKNMELQLDWQGVFKVNHDVTFAVYAGTAKGYGDLVNHVVTKETSFKGQLNVETLSSVFLTIQAVYASGQSEVYQTELSL</sequence>
<proteinExistence type="predicted"/>
<dbReference type="PANTHER" id="PTHR16897">
    <property type="entry name" value="OS10G0105400 PROTEIN"/>
    <property type="match status" value="1"/>
</dbReference>
<dbReference type="InterPro" id="IPR036116">
    <property type="entry name" value="FN3_sf"/>
</dbReference>
<keyword evidence="2" id="KW-1185">Reference proteome</keyword>
<protein>
    <submittedName>
        <fullName evidence="1">Uncharacterized protein</fullName>
    </submittedName>
</protein>
<organism evidence="1 2">
    <name type="scientific">Batillaria attramentaria</name>
    <dbReference type="NCBI Taxonomy" id="370345"/>
    <lineage>
        <taxon>Eukaryota</taxon>
        <taxon>Metazoa</taxon>
        <taxon>Spiralia</taxon>
        <taxon>Lophotrochozoa</taxon>
        <taxon>Mollusca</taxon>
        <taxon>Gastropoda</taxon>
        <taxon>Caenogastropoda</taxon>
        <taxon>Sorbeoconcha</taxon>
        <taxon>Cerithioidea</taxon>
        <taxon>Batillariidae</taxon>
        <taxon>Batillaria</taxon>
    </lineage>
</organism>
<dbReference type="Proteomes" id="UP001519460">
    <property type="component" value="Unassembled WGS sequence"/>
</dbReference>
<evidence type="ECO:0000313" key="1">
    <source>
        <dbReference type="EMBL" id="KAK7473968.1"/>
    </source>
</evidence>
<dbReference type="PANTHER" id="PTHR16897:SF2">
    <property type="entry name" value="OS03G0226600 PROTEIN"/>
    <property type="match status" value="1"/>
</dbReference>
<comment type="caution">
    <text evidence="1">The sequence shown here is derived from an EMBL/GenBank/DDBJ whole genome shotgun (WGS) entry which is preliminary data.</text>
</comment>
<accession>A0ABD0JGK4</accession>
<gene>
    <name evidence="1" type="ORF">BaRGS_00034797</name>
</gene>
<evidence type="ECO:0000313" key="2">
    <source>
        <dbReference type="Proteomes" id="UP001519460"/>
    </source>
</evidence>
<dbReference type="EMBL" id="JACVVK020000452">
    <property type="protein sequence ID" value="KAK7473968.1"/>
    <property type="molecule type" value="Genomic_DNA"/>
</dbReference>